<evidence type="ECO:0000256" key="2">
    <source>
        <dbReference type="ARBA" id="ARBA00022692"/>
    </source>
</evidence>
<feature type="region of interest" description="Disordered" evidence="5">
    <location>
        <begin position="1312"/>
        <end position="1331"/>
    </location>
</feature>
<dbReference type="GO" id="GO:0009306">
    <property type="term" value="P:protein secretion"/>
    <property type="evidence" value="ECO:0007669"/>
    <property type="project" value="InterPro"/>
</dbReference>
<keyword evidence="9" id="KW-1185">Reference proteome</keyword>
<dbReference type="InterPro" id="IPR007452">
    <property type="entry name" value="TamB_C"/>
</dbReference>
<gene>
    <name evidence="8" type="ORF">SAMN05216551_10463</name>
</gene>
<feature type="compositionally biased region" description="Basic and acidic residues" evidence="5">
    <location>
        <begin position="424"/>
        <end position="437"/>
    </location>
</feature>
<feature type="compositionally biased region" description="Low complexity" evidence="5">
    <location>
        <begin position="731"/>
        <end position="741"/>
    </location>
</feature>
<sequence>MAMSQDRLSQASIGAGRDEPTLGGAGSDALPPAGTNGPSGPPPQAPANPPPPSPPPSPPRRRWLRIMAWAIGVLLAALVLGTAMIYGALTTQRGTALVWQGATKLLGGRLSGRNLGGALSDGVALRDVVWRDGGTEIRIDRIDGAWRLTRAPWRFAVDHLRVGTVDVRLAPSQSKDASPLKLPESLTLPLQLDLRDVTIAKLRLHNGTEVTELRRIALAASSDGRHHRLTLRSVETPWGDANAALALDGVRPFPLTADAAFRGADKKQNVVVAATAAGTLAAPRLDVNASGLNLSGRAHIEATPFDAVPFTLAAIAADHVNPRAVAPGAPEADLTIRAQLRPVSRAEALAEAARLASAASATAAADAASAARAASRTDAASAAVTTAASVDQASRPRPTETPRPRRSQSTETVVTTPAPSSPRRVLDLAEALSKDPSAHPLETASAASAVRVEPRPRAPAVTSARPRPSRAAPTLASAASASAASADGASDALPASTPDEYVASVTAASAASAARNIARQVERGASATSAATKVPGSGAGQQALTVAGTLSIVNGRPGRLDENRLPLLDARAQLRLDAREQRLDALVIRLLGGATVTGEGRINGGKGGIDLTVQALDLHALHPMLRRSRLGGPIAVRLGDAGQTVRARLDDPGARLGLQADVALRADATAIDRFRLSAGAGYVEVAGLLRRDAQSSYALKTTLKDFNPLAFTSDAGRRAPPAGKGRGKGNAKGAAATAPATGGQRIAAGEIDARVTGTIDAAGAFAPTLTSKVTFALRDSVYDGLPMTGAGTLNVAGRRLLPSDARLSVAGNDVVLRGSFGAPSDRLHFAVDARQLERLGFGLAGALTANGDVTGTFEKPNVSATYAADALVFGGDRVDHASGRAELRNGPNGALNATVEARGVRVPNVVLTTLDARVTGTRANHALEANAVGTYTGHPINARLAGRGGLLEGPGGTGWRGTVTTLSNQGTVDVALNAPMQISVRGQQVTVGATRLTAEGATLTLDNLSYAPGRIVSAGRVRDVDVNRMLEVQRTLTGERPAVDTSLVLDGDWNFTLAPSASGFVEIRRQRGDVRVSTGASSGALGLEQLLARLDFPGGSAANLRLDARAARLGTVEARLRTQLSSADGVLGVAPEAPLAGTINADLPSLRTTGGLLGPTYLLDGALRLRLTVAGQVRKPRVSGQLSGTNLAATLVDSGVQLKHGVVDIGITENLVELRRVEFHGGDGVIRATGRIQLDGENPDLTAKIVSDKLELFGAPDRQLSLSGQATIANARDGQGIDIDGRFVVDHALFDLPKSSAPRLGDDVVVIRSDSRRPPPPLASSKPAAERPVGRFAPRSNIVVDLGRDFRFRGAGADLLLAGALTVKSAPAVPLAANGEVRVVEGSTYEAFGRKLAIENGYFVFNGPIDNPSINILAMRRNQEVEAGVRVRGTVRSPEAVLVSEPNVPDNEKLSWLLFGHGTESTTLGQDNTASAALALLGSVGGKRIARSVGLDEFSLGPSESGLTDPQVVSIAKALNEHFVLGYEQGLTTAATLFKVTWLLSRRWSVAAQTGAINGVALYYTRRFD</sequence>
<evidence type="ECO:0000313" key="9">
    <source>
        <dbReference type="Proteomes" id="UP000243719"/>
    </source>
</evidence>
<feature type="region of interest" description="Disordered" evidence="5">
    <location>
        <begin position="714"/>
        <end position="741"/>
    </location>
</feature>
<evidence type="ECO:0000256" key="4">
    <source>
        <dbReference type="ARBA" id="ARBA00023136"/>
    </source>
</evidence>
<accession>A0A1H2PMZ9</accession>
<dbReference type="PANTHER" id="PTHR36985">
    <property type="entry name" value="TRANSLOCATION AND ASSEMBLY MODULE SUBUNIT TAMB"/>
    <property type="match status" value="1"/>
</dbReference>
<evidence type="ECO:0000256" key="1">
    <source>
        <dbReference type="ARBA" id="ARBA00004167"/>
    </source>
</evidence>
<keyword evidence="4 6" id="KW-0472">Membrane</keyword>
<dbReference type="GO" id="GO:0097347">
    <property type="term" value="C:TAM protein secretion complex"/>
    <property type="evidence" value="ECO:0007669"/>
    <property type="project" value="TreeGrafter"/>
</dbReference>
<protein>
    <submittedName>
        <fullName evidence="8">Translocation and assembly module TamB</fullName>
    </submittedName>
</protein>
<dbReference type="GO" id="GO:0005886">
    <property type="term" value="C:plasma membrane"/>
    <property type="evidence" value="ECO:0007669"/>
    <property type="project" value="InterPro"/>
</dbReference>
<evidence type="ECO:0000256" key="5">
    <source>
        <dbReference type="SAM" id="MobiDB-lite"/>
    </source>
</evidence>
<feature type="transmembrane region" description="Helical" evidence="6">
    <location>
        <begin position="66"/>
        <end position="89"/>
    </location>
</feature>
<feature type="compositionally biased region" description="Low complexity" evidence="5">
    <location>
        <begin position="458"/>
        <end position="478"/>
    </location>
</feature>
<dbReference type="PANTHER" id="PTHR36985:SF1">
    <property type="entry name" value="TRANSLOCATION AND ASSEMBLY MODULE SUBUNIT TAMB"/>
    <property type="match status" value="1"/>
</dbReference>
<organism evidence="8 9">
    <name type="scientific">Chitinasiproducens palmae</name>
    <dbReference type="NCBI Taxonomy" id="1770053"/>
    <lineage>
        <taxon>Bacteria</taxon>
        <taxon>Pseudomonadati</taxon>
        <taxon>Pseudomonadota</taxon>
        <taxon>Betaproteobacteria</taxon>
        <taxon>Burkholderiales</taxon>
        <taxon>Burkholderiaceae</taxon>
        <taxon>Chitinasiproducens</taxon>
    </lineage>
</organism>
<dbReference type="Proteomes" id="UP000243719">
    <property type="component" value="Unassembled WGS sequence"/>
</dbReference>
<comment type="subcellular location">
    <subcellularLocation>
        <location evidence="1">Membrane</location>
        <topology evidence="1">Single-pass membrane protein</topology>
    </subcellularLocation>
</comment>
<name>A0A1H2PMZ9_9BURK</name>
<reference evidence="9" key="1">
    <citation type="submission" date="2016-09" db="EMBL/GenBank/DDBJ databases">
        <authorList>
            <person name="Varghese N."/>
            <person name="Submissions S."/>
        </authorList>
    </citation>
    <scope>NUCLEOTIDE SEQUENCE [LARGE SCALE GENOMIC DNA]</scope>
    <source>
        <strain evidence="9">JS23</strain>
    </source>
</reference>
<feature type="compositionally biased region" description="Polar residues" evidence="5">
    <location>
        <begin position="1"/>
        <end position="12"/>
    </location>
</feature>
<feature type="region of interest" description="Disordered" evidence="5">
    <location>
        <begin position="385"/>
        <end position="478"/>
    </location>
</feature>
<feature type="region of interest" description="Disordered" evidence="5">
    <location>
        <begin position="1"/>
        <end position="59"/>
    </location>
</feature>
<evidence type="ECO:0000313" key="8">
    <source>
        <dbReference type="EMBL" id="SDV47995.1"/>
    </source>
</evidence>
<feature type="domain" description="Translocation and assembly module TamB C-terminal" evidence="7">
    <location>
        <begin position="1225"/>
        <end position="1568"/>
    </location>
</feature>
<dbReference type="Pfam" id="PF04357">
    <property type="entry name" value="TamB"/>
    <property type="match status" value="1"/>
</dbReference>
<keyword evidence="3 6" id="KW-1133">Transmembrane helix</keyword>
<evidence type="ECO:0000256" key="6">
    <source>
        <dbReference type="SAM" id="Phobius"/>
    </source>
</evidence>
<keyword evidence="2 6" id="KW-0812">Transmembrane</keyword>
<dbReference type="EMBL" id="FNLO01000004">
    <property type="protein sequence ID" value="SDV47995.1"/>
    <property type="molecule type" value="Genomic_DNA"/>
</dbReference>
<proteinExistence type="predicted"/>
<evidence type="ECO:0000256" key="3">
    <source>
        <dbReference type="ARBA" id="ARBA00022989"/>
    </source>
</evidence>
<feature type="compositionally biased region" description="Pro residues" evidence="5">
    <location>
        <begin position="39"/>
        <end position="58"/>
    </location>
</feature>
<evidence type="ECO:0000259" key="7">
    <source>
        <dbReference type="Pfam" id="PF04357"/>
    </source>
</evidence>
<dbReference type="STRING" id="1770053.SAMN05216551_10463"/>